<keyword evidence="3" id="KW-1185">Reference proteome</keyword>
<dbReference type="Proteomes" id="UP001628668">
    <property type="component" value="Unassembled WGS sequence"/>
</dbReference>
<sequence length="251" mass="28821">MRIFVYFLIGLFLFSNPALAGKKIRGYDIVSQDKNENITLYGKKTNGLYRGFKIDFKGEIYTKPFWNSEISPSFPPQIFYSDINTDEKEEFSITLTKGHGTGVLLEDVHVFHTIDNGLCEVIVDNPLAIINKNVKTKLSNQEAEIQIDKRKYKVDLLPFGVNPENLFEDISFGSNIDYEVMNHNLMVKVTGQISPAMFIGDIIITYEYLAKMYQAKSIEFITDIDKNPFYGPVTQEEIFNPGKKQRKDHTF</sequence>
<comment type="caution">
    <text evidence="2">The sequence shown here is derived from an EMBL/GenBank/DDBJ whole genome shotgun (WGS) entry which is preliminary data.</text>
</comment>
<reference evidence="2 3" key="1">
    <citation type="submission" date="2024-12" db="EMBL/GenBank/DDBJ databases">
        <authorList>
            <person name="Li X."/>
            <person name="Zhang D."/>
        </authorList>
    </citation>
    <scope>NUCLEOTIDE SEQUENCE [LARGE SCALE GENOMIC DNA]</scope>
    <source>
        <strain evidence="2 3">JCM19602</strain>
    </source>
</reference>
<feature type="signal peptide" evidence="1">
    <location>
        <begin position="1"/>
        <end position="20"/>
    </location>
</feature>
<evidence type="ECO:0000313" key="2">
    <source>
        <dbReference type="EMBL" id="MFL8936060.1"/>
    </source>
</evidence>
<keyword evidence="1" id="KW-0732">Signal</keyword>
<proteinExistence type="predicted"/>
<name>A0ABW8VMQ6_9BACI</name>
<dbReference type="EMBL" id="JBJOSA010000003">
    <property type="protein sequence ID" value="MFL8936060.1"/>
    <property type="molecule type" value="Genomic_DNA"/>
</dbReference>
<evidence type="ECO:0000313" key="3">
    <source>
        <dbReference type="Proteomes" id="UP001628668"/>
    </source>
</evidence>
<protein>
    <submittedName>
        <fullName evidence="2">Uncharacterized protein</fullName>
    </submittedName>
</protein>
<dbReference type="RefSeq" id="WP_411159067.1">
    <property type="nucleotide sequence ID" value="NZ_JBJOSA010000003.1"/>
</dbReference>
<evidence type="ECO:0000256" key="1">
    <source>
        <dbReference type="SAM" id="SignalP"/>
    </source>
</evidence>
<feature type="chain" id="PRO_5046953412" evidence="1">
    <location>
        <begin position="21"/>
        <end position="251"/>
    </location>
</feature>
<accession>A0ABW8VMQ6</accession>
<gene>
    <name evidence="2" type="ORF">ACKA06_04580</name>
</gene>
<organism evidence="2 3">
    <name type="scientific">Rossellomorea oryzaecorticis</name>
    <dbReference type="NCBI Taxonomy" id="1396505"/>
    <lineage>
        <taxon>Bacteria</taxon>
        <taxon>Bacillati</taxon>
        <taxon>Bacillota</taxon>
        <taxon>Bacilli</taxon>
        <taxon>Bacillales</taxon>
        <taxon>Bacillaceae</taxon>
        <taxon>Rossellomorea</taxon>
    </lineage>
</organism>